<feature type="signal peptide" evidence="7">
    <location>
        <begin position="1"/>
        <end position="18"/>
    </location>
</feature>
<dbReference type="Proteomes" id="UP000030747">
    <property type="component" value="Unassembled WGS sequence"/>
</dbReference>
<dbReference type="EMBL" id="HG673746">
    <property type="protein sequence ID" value="CDJ37044.1"/>
    <property type="molecule type" value="Genomic_DNA"/>
</dbReference>
<evidence type="ECO:0000313" key="9">
    <source>
        <dbReference type="Proteomes" id="UP000030747"/>
    </source>
</evidence>
<sequence length="481" mass="51243">MALVGAFLIHLTLGSLHAFGNIAPSIIAYMRLLQPSTTIRYHDGLVLYVSAVLVQGIAGFFGGRLHRALGPTKATLLGGSVMSIGLVMSALTLHSCFLFCLSFGVVTAIGSGLCYPVPLTCALEWQPHRKGTVSCVIFLGRSLSVCLLCPIHSLLLFRNTQHSLLSFVSPGGAEDGLAVPEVYVSDTAVLQRLPALFLLMAGACLALQAVGAALLSDPPPLPMDSHERRKLIEEIRSPSPATAASLLSSFVLTPQDLCSSSSFWLLFMMLFFSWQSVLVAAYMWKIVPFVFIHNASASSYVDTPDLNVAPTLTDGLQSWQSVTDLHLSTIGAVAGALCVAGRLVWGYIGNKAGNKRALIIMNLCMAALLVTFMNRSMASPRDFALWLALLNACHGGLFSVLPSLTSDLFGHKNFGPVFSLLFAARLCAAACICVLTKVVLELADGVTLCMTLAGCHVLCAGLALAFHPTEALPNPYKLVMT</sequence>
<evidence type="ECO:0000256" key="4">
    <source>
        <dbReference type="ARBA" id="ARBA00022989"/>
    </source>
</evidence>
<dbReference type="PANTHER" id="PTHR43385">
    <property type="entry name" value="RIBOFLAVIN TRANSPORTER RIBJ"/>
    <property type="match status" value="1"/>
</dbReference>
<organism evidence="8 9">
    <name type="scientific">Eimeria tenella</name>
    <name type="common">Coccidian parasite</name>
    <dbReference type="NCBI Taxonomy" id="5802"/>
    <lineage>
        <taxon>Eukaryota</taxon>
        <taxon>Sar</taxon>
        <taxon>Alveolata</taxon>
        <taxon>Apicomplexa</taxon>
        <taxon>Conoidasida</taxon>
        <taxon>Coccidia</taxon>
        <taxon>Eucoccidiorida</taxon>
        <taxon>Eimeriorina</taxon>
        <taxon>Eimeriidae</taxon>
        <taxon>Eimeria</taxon>
    </lineage>
</organism>
<dbReference type="GeneID" id="25250245"/>
<keyword evidence="5 6" id="KW-0472">Membrane</keyword>
<feature type="transmembrane region" description="Helical" evidence="6">
    <location>
        <begin position="45"/>
        <end position="63"/>
    </location>
</feature>
<feature type="transmembrane region" description="Helical" evidence="6">
    <location>
        <begin position="325"/>
        <end position="345"/>
    </location>
</feature>
<feature type="transmembrane region" description="Helical" evidence="6">
    <location>
        <begin position="264"/>
        <end position="284"/>
    </location>
</feature>
<feature type="transmembrane region" description="Helical" evidence="6">
    <location>
        <begin position="383"/>
        <end position="405"/>
    </location>
</feature>
<dbReference type="GO" id="GO:0016020">
    <property type="term" value="C:membrane"/>
    <property type="evidence" value="ECO:0007669"/>
    <property type="project" value="UniProtKB-SubCell"/>
</dbReference>
<feature type="chain" id="PRO_5004672927" evidence="7">
    <location>
        <begin position="19"/>
        <end position="481"/>
    </location>
</feature>
<feature type="transmembrane region" description="Helical" evidence="6">
    <location>
        <begin position="357"/>
        <end position="377"/>
    </location>
</feature>
<dbReference type="OrthoDB" id="410267at2759"/>
<evidence type="ECO:0000256" key="3">
    <source>
        <dbReference type="ARBA" id="ARBA00022692"/>
    </source>
</evidence>
<feature type="transmembrane region" description="Helical" evidence="6">
    <location>
        <begin position="195"/>
        <end position="215"/>
    </location>
</feature>
<keyword evidence="4 6" id="KW-1133">Transmembrane helix</keyword>
<evidence type="ECO:0000256" key="2">
    <source>
        <dbReference type="ARBA" id="ARBA00022448"/>
    </source>
</evidence>
<proteinExistence type="predicted"/>
<dbReference type="SUPFAM" id="SSF103473">
    <property type="entry name" value="MFS general substrate transporter"/>
    <property type="match status" value="1"/>
</dbReference>
<feature type="transmembrane region" description="Helical" evidence="6">
    <location>
        <begin position="417"/>
        <end position="439"/>
    </location>
</feature>
<accession>U6KGG4</accession>
<dbReference type="VEuPathDB" id="ToxoDB:ETH_00005185"/>
<dbReference type="Gene3D" id="1.20.1250.20">
    <property type="entry name" value="MFS general substrate transporter like domains"/>
    <property type="match status" value="2"/>
</dbReference>
<dbReference type="InterPro" id="IPR036259">
    <property type="entry name" value="MFS_trans_sf"/>
</dbReference>
<dbReference type="PANTHER" id="PTHR43385:SF1">
    <property type="entry name" value="RIBOFLAVIN TRANSPORTER RIBJ"/>
    <property type="match status" value="1"/>
</dbReference>
<reference evidence="8" key="1">
    <citation type="submission" date="2013-10" db="EMBL/GenBank/DDBJ databases">
        <title>Genomic analysis of the causative agents of coccidiosis in chickens.</title>
        <authorList>
            <person name="Reid A.J."/>
            <person name="Blake D."/>
            <person name="Billington K."/>
            <person name="Browne H."/>
            <person name="Dunn M."/>
            <person name="Hung S."/>
            <person name="Kawahara F."/>
            <person name="Miranda-Saavedra D."/>
            <person name="Mourier T."/>
            <person name="Nagra H."/>
            <person name="Otto T.D."/>
            <person name="Rawlings N."/>
            <person name="Sanchez A."/>
            <person name="Sanders M."/>
            <person name="Subramaniam C."/>
            <person name="Tay Y."/>
            <person name="Dear P."/>
            <person name="Doerig C."/>
            <person name="Gruber A."/>
            <person name="Parkinson J."/>
            <person name="Shirley M."/>
            <person name="Wan K.L."/>
            <person name="Berriman M."/>
            <person name="Tomley F."/>
            <person name="Pain A."/>
        </authorList>
    </citation>
    <scope>NUCLEOTIDE SEQUENCE [LARGE SCALE GENOMIC DNA]</scope>
    <source>
        <strain evidence="8">Houghton</strain>
    </source>
</reference>
<dbReference type="AlphaFoldDB" id="U6KGG4"/>
<comment type="subcellular location">
    <subcellularLocation>
        <location evidence="1">Membrane</location>
        <topology evidence="1">Multi-pass membrane protein</topology>
    </subcellularLocation>
</comment>
<dbReference type="OMA" id="ALCCFGR"/>
<name>U6KGG4_EIMTE</name>
<dbReference type="RefSeq" id="XP_013227882.1">
    <property type="nucleotide sequence ID" value="XM_013372428.1"/>
</dbReference>
<evidence type="ECO:0000256" key="6">
    <source>
        <dbReference type="SAM" id="Phobius"/>
    </source>
</evidence>
<feature type="transmembrane region" description="Helical" evidence="6">
    <location>
        <begin position="445"/>
        <end position="466"/>
    </location>
</feature>
<protein>
    <submittedName>
        <fullName evidence="8">ABC1 family beta-lactamase, putative</fullName>
    </submittedName>
</protein>
<keyword evidence="2" id="KW-0813">Transport</keyword>
<evidence type="ECO:0000256" key="1">
    <source>
        <dbReference type="ARBA" id="ARBA00004141"/>
    </source>
</evidence>
<gene>
    <name evidence="8" type="ORF">ETH_00005185</name>
</gene>
<keyword evidence="7" id="KW-0732">Signal</keyword>
<keyword evidence="9" id="KW-1185">Reference proteome</keyword>
<keyword evidence="3 6" id="KW-0812">Transmembrane</keyword>
<feature type="transmembrane region" description="Helical" evidence="6">
    <location>
        <begin position="84"/>
        <end position="111"/>
    </location>
</feature>
<evidence type="ECO:0000256" key="5">
    <source>
        <dbReference type="ARBA" id="ARBA00023136"/>
    </source>
</evidence>
<dbReference type="InterPro" id="IPR052983">
    <property type="entry name" value="MFS_Riboflavin_Transporter"/>
</dbReference>
<dbReference type="VEuPathDB" id="ToxoDB:ETH2_0808500"/>
<reference evidence="8" key="2">
    <citation type="submission" date="2013-10" db="EMBL/GenBank/DDBJ databases">
        <authorList>
            <person name="Aslett M."/>
        </authorList>
    </citation>
    <scope>NUCLEOTIDE SEQUENCE [LARGE SCALE GENOMIC DNA]</scope>
    <source>
        <strain evidence="8">Houghton</strain>
    </source>
</reference>
<evidence type="ECO:0000256" key="7">
    <source>
        <dbReference type="SAM" id="SignalP"/>
    </source>
</evidence>
<evidence type="ECO:0000313" key="8">
    <source>
        <dbReference type="EMBL" id="CDJ37044.1"/>
    </source>
</evidence>